<dbReference type="GO" id="GO:0005789">
    <property type="term" value="C:endoplasmic reticulum membrane"/>
    <property type="evidence" value="ECO:0007669"/>
    <property type="project" value="UniProtKB-SubCell"/>
</dbReference>
<dbReference type="InterPro" id="IPR002401">
    <property type="entry name" value="Cyt_P450_E_grp-I"/>
</dbReference>
<dbReference type="CDD" id="cd20660">
    <property type="entry name" value="CYP4V-like"/>
    <property type="match status" value="1"/>
</dbReference>
<dbReference type="Gene3D" id="1.10.630.10">
    <property type="entry name" value="Cytochrome P450"/>
    <property type="match status" value="1"/>
</dbReference>
<evidence type="ECO:0008006" key="17">
    <source>
        <dbReference type="Google" id="ProtNLM"/>
    </source>
</evidence>
<evidence type="ECO:0000256" key="6">
    <source>
        <dbReference type="ARBA" id="ARBA00022723"/>
    </source>
</evidence>
<keyword evidence="10 13" id="KW-0408">Iron</keyword>
<dbReference type="PRINTS" id="PR00463">
    <property type="entry name" value="EP450I"/>
</dbReference>
<dbReference type="GO" id="GO:0020037">
    <property type="term" value="F:heme binding"/>
    <property type="evidence" value="ECO:0007669"/>
    <property type="project" value="InterPro"/>
</dbReference>
<dbReference type="GO" id="GO:0005506">
    <property type="term" value="F:iron ion binding"/>
    <property type="evidence" value="ECO:0007669"/>
    <property type="project" value="InterPro"/>
</dbReference>
<dbReference type="PANTHER" id="PTHR24291:SF189">
    <property type="entry name" value="CYTOCHROME P450 4C3-RELATED"/>
    <property type="match status" value="1"/>
</dbReference>
<comment type="similarity">
    <text evidence="4 14">Belongs to the cytochrome P450 family.</text>
</comment>
<keyword evidence="6 13" id="KW-0479">Metal-binding</keyword>
<keyword evidence="11 14" id="KW-0503">Monooxygenase</keyword>
<evidence type="ECO:0000313" key="16">
    <source>
        <dbReference type="Proteomes" id="UP001378592"/>
    </source>
</evidence>
<dbReference type="InterPro" id="IPR001128">
    <property type="entry name" value="Cyt_P450"/>
</dbReference>
<comment type="cofactor">
    <cofactor evidence="1 13">
        <name>heme</name>
        <dbReference type="ChEBI" id="CHEBI:30413"/>
    </cofactor>
</comment>
<evidence type="ECO:0000256" key="13">
    <source>
        <dbReference type="PIRSR" id="PIRSR602401-1"/>
    </source>
</evidence>
<dbReference type="PANTHER" id="PTHR24291">
    <property type="entry name" value="CYTOCHROME P450 FAMILY 4"/>
    <property type="match status" value="1"/>
</dbReference>
<evidence type="ECO:0000256" key="11">
    <source>
        <dbReference type="ARBA" id="ARBA00023033"/>
    </source>
</evidence>
<gene>
    <name evidence="15" type="ORF">R5R35_000268</name>
</gene>
<proteinExistence type="inferred from homology"/>
<dbReference type="GO" id="GO:0016705">
    <property type="term" value="F:oxidoreductase activity, acting on paired donors, with incorporation or reduction of molecular oxygen"/>
    <property type="evidence" value="ECO:0007669"/>
    <property type="project" value="InterPro"/>
</dbReference>
<dbReference type="SUPFAM" id="SSF48264">
    <property type="entry name" value="Cytochrome P450"/>
    <property type="match status" value="1"/>
</dbReference>
<name>A0AAN9VPT0_9ORTH</name>
<evidence type="ECO:0000256" key="1">
    <source>
        <dbReference type="ARBA" id="ARBA00001971"/>
    </source>
</evidence>
<keyword evidence="12" id="KW-0472">Membrane</keyword>
<keyword evidence="9 14" id="KW-0560">Oxidoreductase</keyword>
<dbReference type="GO" id="GO:0004497">
    <property type="term" value="F:monooxygenase activity"/>
    <property type="evidence" value="ECO:0007669"/>
    <property type="project" value="UniProtKB-KW"/>
</dbReference>
<dbReference type="PRINTS" id="PR00385">
    <property type="entry name" value="P450"/>
</dbReference>
<comment type="subcellular location">
    <subcellularLocation>
        <location evidence="3">Endoplasmic reticulum membrane</location>
        <topology evidence="3">Peripheral membrane protein</topology>
    </subcellularLocation>
    <subcellularLocation>
        <location evidence="2">Microsome membrane</location>
        <topology evidence="2">Peripheral membrane protein</topology>
    </subcellularLocation>
</comment>
<protein>
    <recommendedName>
        <fullName evidence="17">Cytochrome P450</fullName>
    </recommendedName>
</protein>
<dbReference type="InterPro" id="IPR050196">
    <property type="entry name" value="Cytochrome_P450_Monoox"/>
</dbReference>
<evidence type="ECO:0000256" key="14">
    <source>
        <dbReference type="RuleBase" id="RU000461"/>
    </source>
</evidence>
<keyword evidence="8" id="KW-0492">Microsome</keyword>
<dbReference type="PROSITE" id="PS00086">
    <property type="entry name" value="CYTOCHROME_P450"/>
    <property type="match status" value="1"/>
</dbReference>
<keyword evidence="7" id="KW-0256">Endoplasmic reticulum</keyword>
<reference evidence="15 16" key="1">
    <citation type="submission" date="2024-03" db="EMBL/GenBank/DDBJ databases">
        <title>The genome assembly and annotation of the cricket Gryllus longicercus Weissman &amp; Gray.</title>
        <authorList>
            <person name="Szrajer S."/>
            <person name="Gray D."/>
            <person name="Ylla G."/>
        </authorList>
    </citation>
    <scope>NUCLEOTIDE SEQUENCE [LARGE SCALE GENOMIC DNA]</scope>
    <source>
        <strain evidence="15">DAG 2021-001</strain>
        <tissue evidence="15">Whole body minus gut</tissue>
    </source>
</reference>
<evidence type="ECO:0000256" key="5">
    <source>
        <dbReference type="ARBA" id="ARBA00022617"/>
    </source>
</evidence>
<comment type="caution">
    <text evidence="15">The sequence shown here is derived from an EMBL/GenBank/DDBJ whole genome shotgun (WGS) entry which is preliminary data.</text>
</comment>
<evidence type="ECO:0000256" key="7">
    <source>
        <dbReference type="ARBA" id="ARBA00022824"/>
    </source>
</evidence>
<dbReference type="AlphaFoldDB" id="A0AAN9VPT0"/>
<dbReference type="Proteomes" id="UP001378592">
    <property type="component" value="Unassembled WGS sequence"/>
</dbReference>
<evidence type="ECO:0000313" key="15">
    <source>
        <dbReference type="EMBL" id="KAK7866651.1"/>
    </source>
</evidence>
<evidence type="ECO:0000256" key="8">
    <source>
        <dbReference type="ARBA" id="ARBA00022848"/>
    </source>
</evidence>
<evidence type="ECO:0000256" key="2">
    <source>
        <dbReference type="ARBA" id="ARBA00004174"/>
    </source>
</evidence>
<keyword evidence="16" id="KW-1185">Reference proteome</keyword>
<organism evidence="15 16">
    <name type="scientific">Gryllus longicercus</name>
    <dbReference type="NCBI Taxonomy" id="2509291"/>
    <lineage>
        <taxon>Eukaryota</taxon>
        <taxon>Metazoa</taxon>
        <taxon>Ecdysozoa</taxon>
        <taxon>Arthropoda</taxon>
        <taxon>Hexapoda</taxon>
        <taxon>Insecta</taxon>
        <taxon>Pterygota</taxon>
        <taxon>Neoptera</taxon>
        <taxon>Polyneoptera</taxon>
        <taxon>Orthoptera</taxon>
        <taxon>Ensifera</taxon>
        <taxon>Gryllidea</taxon>
        <taxon>Grylloidea</taxon>
        <taxon>Gryllidae</taxon>
        <taxon>Gryllinae</taxon>
        <taxon>Gryllus</taxon>
    </lineage>
</organism>
<feature type="binding site" description="axial binding residue" evidence="13">
    <location>
        <position position="489"/>
    </location>
    <ligand>
        <name>heme</name>
        <dbReference type="ChEBI" id="CHEBI:30413"/>
    </ligand>
    <ligandPart>
        <name>Fe</name>
        <dbReference type="ChEBI" id="CHEBI:18248"/>
    </ligandPart>
</feature>
<evidence type="ECO:0000256" key="4">
    <source>
        <dbReference type="ARBA" id="ARBA00010617"/>
    </source>
</evidence>
<dbReference type="Pfam" id="PF00067">
    <property type="entry name" value="p450"/>
    <property type="match status" value="1"/>
</dbReference>
<accession>A0AAN9VPT0</accession>
<dbReference type="InterPro" id="IPR036396">
    <property type="entry name" value="Cyt_P450_sf"/>
</dbReference>
<evidence type="ECO:0000256" key="3">
    <source>
        <dbReference type="ARBA" id="ARBA00004406"/>
    </source>
</evidence>
<keyword evidence="5 13" id="KW-0349">Heme</keyword>
<dbReference type="InterPro" id="IPR017972">
    <property type="entry name" value="Cyt_P450_CS"/>
</dbReference>
<evidence type="ECO:0000256" key="9">
    <source>
        <dbReference type="ARBA" id="ARBA00023002"/>
    </source>
</evidence>
<dbReference type="EMBL" id="JAZDUA010000141">
    <property type="protein sequence ID" value="KAK7866651.1"/>
    <property type="molecule type" value="Genomic_DNA"/>
</dbReference>
<sequence>MAVAWWLAAAAGAVPGGAWGALAAALAALAAAAAAVALAAPARAALRRRARVVALIERIPGPPPTPLLGNTVEFNVDHDEVFTRLMAGAMLYNPQHGVVRGWNGSAPWVVLYRAPVAEAILGSNKHVEKSHEYRYLHPWLGTGLLTSGGAKWRARRKLLTPAFHFRILEDFAAVFHEQAAVLMRLLRPHADAAQPFNLQPFVTRCTLDIICETAMGRQVNAQGNSDSEYVRAIYELGSIVQNRQSKLWLQPDWLFRWNNLYKIHQRCIKILHGFSNKVIRERKEEIKKQKNEERVKNKTKESSASATDESLLDIGAKKRLAFLDLLIEYSQDGAVLSNEDIREEVDTFMFEGHDTTSSAISWALFLLGCNPECQEKAVAELRDIFGDSRRPPTLRDLSEMRYLERCIKEALRLYPPVPMVARHLNEDARIGEYTVPAGTTAVIVTYMLHRDPQVFPMPDHFIPDRFLPENCAGRHPYAYIPFSAGPRNCIGQKFALLEEKALISSFLRHYRIEAVDRREDLTLLGELILRPKNGLNVRIFHRT</sequence>
<evidence type="ECO:0000256" key="10">
    <source>
        <dbReference type="ARBA" id="ARBA00023004"/>
    </source>
</evidence>
<evidence type="ECO:0000256" key="12">
    <source>
        <dbReference type="ARBA" id="ARBA00023136"/>
    </source>
</evidence>